<dbReference type="SUPFAM" id="SSF53850">
    <property type="entry name" value="Periplasmic binding protein-like II"/>
    <property type="match status" value="1"/>
</dbReference>
<feature type="chain" id="PRO_5035214400" evidence="2">
    <location>
        <begin position="25"/>
        <end position="335"/>
    </location>
</feature>
<dbReference type="EMBL" id="BMKS01000004">
    <property type="protein sequence ID" value="GGG30627.1"/>
    <property type="molecule type" value="Genomic_DNA"/>
</dbReference>
<feature type="signal peptide" evidence="2">
    <location>
        <begin position="1"/>
        <end position="24"/>
    </location>
</feature>
<dbReference type="InterPro" id="IPR042100">
    <property type="entry name" value="Bug_dom1"/>
</dbReference>
<dbReference type="RefSeq" id="WP_188899689.1">
    <property type="nucleotide sequence ID" value="NZ_BMKS01000004.1"/>
</dbReference>
<dbReference type="Pfam" id="PF03401">
    <property type="entry name" value="TctC"/>
    <property type="match status" value="1"/>
</dbReference>
<dbReference type="PIRSF" id="PIRSF017082">
    <property type="entry name" value="YflP"/>
    <property type="match status" value="1"/>
</dbReference>
<keyword evidence="4" id="KW-1185">Reference proteome</keyword>
<dbReference type="InterPro" id="IPR005064">
    <property type="entry name" value="BUG"/>
</dbReference>
<dbReference type="CDD" id="cd13578">
    <property type="entry name" value="PBP2_Bug27"/>
    <property type="match status" value="1"/>
</dbReference>
<dbReference type="PANTHER" id="PTHR42928">
    <property type="entry name" value="TRICARBOXYLATE-BINDING PROTEIN"/>
    <property type="match status" value="1"/>
</dbReference>
<organism evidence="3 4">
    <name type="scientific">Caldovatus sediminis</name>
    <dbReference type="NCBI Taxonomy" id="2041189"/>
    <lineage>
        <taxon>Bacteria</taxon>
        <taxon>Pseudomonadati</taxon>
        <taxon>Pseudomonadota</taxon>
        <taxon>Alphaproteobacteria</taxon>
        <taxon>Acetobacterales</taxon>
        <taxon>Roseomonadaceae</taxon>
        <taxon>Caldovatus</taxon>
    </lineage>
</organism>
<sequence length="335" mass="35697">MHRRRHLVLGSAAAAIGAAGPATLGRPAAAQGAAGNWPNQPVRMVVPFAAGGPTDVPARLIAEELSKVLPQRVVVENRTGSGVVVGTEVVAKAPKDGQTVLYTTIAHSVLPALFPRLPFDPVADFTPVVLVGQIPMILMVNKDFPAQTLPDLIRLCRENPGRYDYASSGNGGAVHLATELFLRQAGGLRVNHIPYRGSSAALPDVLSGRVPMIVDVAASALPYIQRGDLRGLAISTRERAPFAPDLPTFIEGGVPDYEAYTWHMMLVPAGTPQPVVEALNAAVNRVLQQEAIRQRLTELTMQLASDTTPAGAVRWMQGEMEKWGAIIRQAGITVN</sequence>
<dbReference type="InterPro" id="IPR006311">
    <property type="entry name" value="TAT_signal"/>
</dbReference>
<evidence type="ECO:0000313" key="4">
    <source>
        <dbReference type="Proteomes" id="UP000597507"/>
    </source>
</evidence>
<evidence type="ECO:0000313" key="3">
    <source>
        <dbReference type="EMBL" id="GGG30627.1"/>
    </source>
</evidence>
<gene>
    <name evidence="3" type="ORF">GCM10010964_18190</name>
</gene>
<comment type="similarity">
    <text evidence="1">Belongs to the UPF0065 (bug) family.</text>
</comment>
<keyword evidence="2" id="KW-0732">Signal</keyword>
<reference evidence="3 4" key="1">
    <citation type="journal article" date="2014" name="Int. J. Syst. Evol. Microbiol.">
        <title>Complete genome sequence of Corynebacterium casei LMG S-19264T (=DSM 44701T), isolated from a smear-ripened cheese.</title>
        <authorList>
            <consortium name="US DOE Joint Genome Institute (JGI-PGF)"/>
            <person name="Walter F."/>
            <person name="Albersmeier A."/>
            <person name="Kalinowski J."/>
            <person name="Ruckert C."/>
        </authorList>
    </citation>
    <scope>NUCLEOTIDE SEQUENCE [LARGE SCALE GENOMIC DNA]</scope>
    <source>
        <strain evidence="3 4">CGMCC 1.16330</strain>
    </source>
</reference>
<comment type="caution">
    <text evidence="3">The sequence shown here is derived from an EMBL/GenBank/DDBJ whole genome shotgun (WGS) entry which is preliminary data.</text>
</comment>
<dbReference type="Gene3D" id="3.40.190.150">
    <property type="entry name" value="Bordetella uptake gene, domain 1"/>
    <property type="match status" value="1"/>
</dbReference>
<dbReference type="AlphaFoldDB" id="A0A8J2ZAV7"/>
<dbReference type="Proteomes" id="UP000597507">
    <property type="component" value="Unassembled WGS sequence"/>
</dbReference>
<dbReference type="PROSITE" id="PS51318">
    <property type="entry name" value="TAT"/>
    <property type="match status" value="1"/>
</dbReference>
<evidence type="ECO:0000256" key="2">
    <source>
        <dbReference type="SAM" id="SignalP"/>
    </source>
</evidence>
<protein>
    <submittedName>
        <fullName evidence="3">MFS transporter</fullName>
    </submittedName>
</protein>
<accession>A0A8J2ZAV7</accession>
<proteinExistence type="inferred from homology"/>
<dbReference type="PANTHER" id="PTHR42928:SF5">
    <property type="entry name" value="BLR1237 PROTEIN"/>
    <property type="match status" value="1"/>
</dbReference>
<evidence type="ECO:0000256" key="1">
    <source>
        <dbReference type="ARBA" id="ARBA00006987"/>
    </source>
</evidence>
<name>A0A8J2ZAV7_9PROT</name>
<dbReference type="Gene3D" id="3.40.190.10">
    <property type="entry name" value="Periplasmic binding protein-like II"/>
    <property type="match status" value="1"/>
</dbReference>